<feature type="domain" description="Carrier" evidence="5">
    <location>
        <begin position="1024"/>
        <end position="1099"/>
    </location>
</feature>
<evidence type="ECO:0000256" key="2">
    <source>
        <dbReference type="ARBA" id="ARBA00022450"/>
    </source>
</evidence>
<dbReference type="Gene3D" id="3.40.50.980">
    <property type="match status" value="2"/>
</dbReference>
<protein>
    <submittedName>
        <fullName evidence="6">Amino acid adenylation domain-containing protein</fullName>
    </submittedName>
</protein>
<evidence type="ECO:0000313" key="7">
    <source>
        <dbReference type="Proteomes" id="UP000607281"/>
    </source>
</evidence>
<dbReference type="Gene3D" id="3.30.559.30">
    <property type="entry name" value="Nonribosomal peptide synthetase, condensation domain"/>
    <property type="match status" value="1"/>
</dbReference>
<dbReference type="PRINTS" id="PR00154">
    <property type="entry name" value="AMPBINDING"/>
</dbReference>
<dbReference type="InterPro" id="IPR020806">
    <property type="entry name" value="PKS_PP-bd"/>
</dbReference>
<dbReference type="Gene3D" id="3.30.559.10">
    <property type="entry name" value="Chloramphenicol acetyltransferase-like domain"/>
    <property type="match status" value="1"/>
</dbReference>
<dbReference type="InterPro" id="IPR023213">
    <property type="entry name" value="CAT-like_dom_sf"/>
</dbReference>
<dbReference type="PANTHER" id="PTHR45527:SF14">
    <property type="entry name" value="PLIPASTATIN SYNTHASE SUBUNIT B"/>
    <property type="match status" value="1"/>
</dbReference>
<dbReference type="PROSITE" id="PS00455">
    <property type="entry name" value="AMP_BINDING"/>
    <property type="match status" value="1"/>
</dbReference>
<dbReference type="Gene3D" id="3.30.300.30">
    <property type="match status" value="1"/>
</dbReference>
<dbReference type="InterPro" id="IPR010071">
    <property type="entry name" value="AA_adenyl_dom"/>
</dbReference>
<dbReference type="Gene3D" id="1.10.1200.10">
    <property type="entry name" value="ACP-like"/>
    <property type="match status" value="1"/>
</dbReference>
<dbReference type="Gene3D" id="2.30.38.10">
    <property type="entry name" value="Luciferase, Domain 3"/>
    <property type="match status" value="1"/>
</dbReference>
<evidence type="ECO:0000259" key="5">
    <source>
        <dbReference type="PROSITE" id="PS50075"/>
    </source>
</evidence>
<feature type="compositionally biased region" description="Basic residues" evidence="4">
    <location>
        <begin position="1120"/>
        <end position="1130"/>
    </location>
</feature>
<proteinExistence type="predicted"/>
<dbReference type="InterPro" id="IPR000873">
    <property type="entry name" value="AMP-dep_synth/lig_dom"/>
</dbReference>
<organism evidence="6 7">
    <name type="scientific">Anabaena subtropica FACHB-260</name>
    <dbReference type="NCBI Taxonomy" id="2692884"/>
    <lineage>
        <taxon>Bacteria</taxon>
        <taxon>Bacillati</taxon>
        <taxon>Cyanobacteriota</taxon>
        <taxon>Cyanophyceae</taxon>
        <taxon>Nostocales</taxon>
        <taxon>Nostocaceae</taxon>
        <taxon>Anabaena</taxon>
    </lineage>
</organism>
<dbReference type="SUPFAM" id="SSF52777">
    <property type="entry name" value="CoA-dependent acyltransferases"/>
    <property type="match status" value="2"/>
</dbReference>
<dbReference type="NCBIfam" id="TIGR01733">
    <property type="entry name" value="AA-adenyl-dom"/>
    <property type="match status" value="1"/>
</dbReference>
<reference evidence="6 7" key="1">
    <citation type="journal article" date="2020" name="ISME J.">
        <title>Comparative genomics reveals insights into cyanobacterial evolution and habitat adaptation.</title>
        <authorList>
            <person name="Chen M.Y."/>
            <person name="Teng W.K."/>
            <person name="Zhao L."/>
            <person name="Hu C.X."/>
            <person name="Zhou Y.K."/>
            <person name="Han B.P."/>
            <person name="Song L.R."/>
            <person name="Shu W.S."/>
        </authorList>
    </citation>
    <scope>NUCLEOTIDE SEQUENCE [LARGE SCALE GENOMIC DNA]</scope>
    <source>
        <strain evidence="6 7">FACHB-260</strain>
    </source>
</reference>
<dbReference type="Pfam" id="PF00550">
    <property type="entry name" value="PP-binding"/>
    <property type="match status" value="1"/>
</dbReference>
<dbReference type="InterPro" id="IPR045851">
    <property type="entry name" value="AMP-bd_C_sf"/>
</dbReference>
<evidence type="ECO:0000256" key="4">
    <source>
        <dbReference type="SAM" id="MobiDB-lite"/>
    </source>
</evidence>
<name>A0ABR8CPW4_9NOST</name>
<keyword evidence="2" id="KW-0596">Phosphopantetheine</keyword>
<dbReference type="CDD" id="cd19531">
    <property type="entry name" value="LCL_NRPS-like"/>
    <property type="match status" value="1"/>
</dbReference>
<dbReference type="SUPFAM" id="SSF56801">
    <property type="entry name" value="Acetyl-CoA synthetase-like"/>
    <property type="match status" value="1"/>
</dbReference>
<dbReference type="RefSeq" id="WP_190407366.1">
    <property type="nucleotide sequence ID" value="NZ_JACJRF010000017.1"/>
</dbReference>
<dbReference type="InterPro" id="IPR025110">
    <property type="entry name" value="AMP-bd_C"/>
</dbReference>
<dbReference type="InterPro" id="IPR020459">
    <property type="entry name" value="AMP-binding"/>
</dbReference>
<dbReference type="InterPro" id="IPR036736">
    <property type="entry name" value="ACP-like_sf"/>
</dbReference>
<comment type="cofactor">
    <cofactor evidence="1">
        <name>pantetheine 4'-phosphate</name>
        <dbReference type="ChEBI" id="CHEBI:47942"/>
    </cofactor>
</comment>
<keyword evidence="3" id="KW-0597">Phosphoprotein</keyword>
<dbReference type="PROSITE" id="PS50075">
    <property type="entry name" value="CARRIER"/>
    <property type="match status" value="1"/>
</dbReference>
<dbReference type="PANTHER" id="PTHR45527">
    <property type="entry name" value="NONRIBOSOMAL PEPTIDE SYNTHETASE"/>
    <property type="match status" value="1"/>
</dbReference>
<dbReference type="InterPro" id="IPR001242">
    <property type="entry name" value="Condensation_dom"/>
</dbReference>
<dbReference type="SUPFAM" id="SSF47336">
    <property type="entry name" value="ACP-like"/>
    <property type="match status" value="1"/>
</dbReference>
<evidence type="ECO:0000313" key="6">
    <source>
        <dbReference type="EMBL" id="MBD2344918.1"/>
    </source>
</evidence>
<dbReference type="InterPro" id="IPR009081">
    <property type="entry name" value="PP-bd_ACP"/>
</dbReference>
<gene>
    <name evidence="6" type="ORF">H6G18_12285</name>
</gene>
<dbReference type="Pfam" id="PF13193">
    <property type="entry name" value="AMP-binding_C"/>
    <property type="match status" value="1"/>
</dbReference>
<dbReference type="SMART" id="SM00823">
    <property type="entry name" value="PKS_PP"/>
    <property type="match status" value="1"/>
</dbReference>
<dbReference type="Proteomes" id="UP000607281">
    <property type="component" value="Unassembled WGS sequence"/>
</dbReference>
<dbReference type="EMBL" id="JACJRF010000017">
    <property type="protein sequence ID" value="MBD2344918.1"/>
    <property type="molecule type" value="Genomic_DNA"/>
</dbReference>
<comment type="caution">
    <text evidence="6">The sequence shown here is derived from an EMBL/GenBank/DDBJ whole genome shotgun (WGS) entry which is preliminary data.</text>
</comment>
<sequence>MSDFSQQIAALSPEQRLIFEKRLKQKGLNHVRTSEISKLEIPKRKDINRLPLSFAQQRLWFFQQLNPDSGAYNVFSALCLEGQLNATVLEQVFNEIIKRHESLRTTFTTDSQGQPVQLINPHQPYTLSRLDLRDVPNQQEEVESLATQEAEEPFDLTKPLLKITLLQLEEAKYVLLLKTHHIISDRWSLGIFVREMKVLYEAFSHQQLSLGDATHSLLLQGITPLPELPIQYADWAVWQQQYLQGEVLATQMDYWKKQLANLPILELPTDKPRPAVAKYQGATQTFELSKTLSDALKALSVKQGVTLFTLLLTVFKVLLYKYTYQNDIVVGTDIANRNRVETEGLIGFLINTLVLRTDLSENPTFCQLLSRVRETTLKAYDHQDLSFDKLVDILKPERNLSEMVPLFQVKFDLQQTQVEPLELAELKVSPLIFDNGTAKFELRFNLSEGVQGITGLVEYSTDIFARNTITRMVEHYRNLLEAIVANPQQQLSEVSLLTEPEKNQLLVEWNDTKVEYSQDQCIYQLFEAQVERTPDAVAVVFADQQLTYRELNARANQLAHYLQALGVKSEVLVGIFIERSLDMLVGLLAILKAGGAYIPLDPSYPQERLAFILEDAQATVLLTTASLVQAMPQHQAKVVCLDTDCQAIAQQSQENVSCNLTPDNLAYVIYTSGSTGKPKGVQIPHQALSNFLSAMKQRPGLTEKDILLAVTTISFDIAALELFLPLVVGGRLVIASREIASDGTQLSAKLIESKATVMQGTPATWKLLLASGWSGNNQLKILCGGEALPPHLANQLLHRCAALWNMYGPTETTIWSAASLIESDRKIVPIGHPIANTQFYILDQYNQLVPVGVTGELHIGGAGLARGYLNRPDLTAEKFIPNPFSKQATRLYKTGDLARYLPNGEIEYIGRIDHQVKVRGFRIELGEIETILCQHPAVQETVVTVHASPTDSQRIVAYVVPNSEQMPMISELRDFLEAKLPNYMMPSAFVTLEALPLTPNGKVDRKALPTPDTVRPELKVVYQPPQTEVEKTIAEIWQEVLDIENVGIHDNFFELGGQSLLLVQVHSKLQKIFQRNFPLVEMFQYPTVSHLAKYFSQKQSEETSFLKPSHIPENRTASVQRRKQARKEHRAAKGKEISSQ</sequence>
<keyword evidence="7" id="KW-1185">Reference proteome</keyword>
<accession>A0ABR8CPW4</accession>
<evidence type="ECO:0000256" key="3">
    <source>
        <dbReference type="ARBA" id="ARBA00022553"/>
    </source>
</evidence>
<feature type="region of interest" description="Disordered" evidence="4">
    <location>
        <begin position="1103"/>
        <end position="1140"/>
    </location>
</feature>
<dbReference type="InterPro" id="IPR020845">
    <property type="entry name" value="AMP-binding_CS"/>
</dbReference>
<dbReference type="Pfam" id="PF00501">
    <property type="entry name" value="AMP-binding"/>
    <property type="match status" value="1"/>
</dbReference>
<dbReference type="Pfam" id="PF00668">
    <property type="entry name" value="Condensation"/>
    <property type="match status" value="1"/>
</dbReference>
<evidence type="ECO:0000256" key="1">
    <source>
        <dbReference type="ARBA" id="ARBA00001957"/>
    </source>
</evidence>
<dbReference type="CDD" id="cd12116">
    <property type="entry name" value="A_NRPS_Ta1_like"/>
    <property type="match status" value="1"/>
</dbReference>
<feature type="compositionally biased region" description="Basic and acidic residues" evidence="4">
    <location>
        <begin position="1131"/>
        <end position="1140"/>
    </location>
</feature>